<dbReference type="OMA" id="HYNEYSS"/>
<evidence type="ECO:0000313" key="3">
    <source>
        <dbReference type="Proteomes" id="UP000054771"/>
    </source>
</evidence>
<feature type="region of interest" description="Disordered" evidence="1">
    <location>
        <begin position="160"/>
        <end position="205"/>
    </location>
</feature>
<sequence length="709" mass="77663">MEIFLSTRWLTPSNNLPKHNISPALRLVSASAVFAVFPAQDGQTFQGSRAPESDPRGTLGIHKQNQRIDRGAITAKYTKQKPKRAEYISDIVEAYSNHLEQGLGKVAARPVSPQPVYCSASSYTSSSDEESLPPSKVPQKKAQTPFTFGQTAAKAKFTFGAPAAPKTVKPGVNNTPSEPSESDETDSDQDTSDVTGASSDEDNGLDNALLQDFKEDLAGARDEKETTNPKASMPPMKDQLHLLTSGDEDDEATGAISSVNLEHAVLVSAALEEAGHTLPSQFALMGKLSAAPNTEIAPDPRVVLNTNVPFSAFICGLQGSGKSHTTSCIIGMSPTSIWDGGLTISPENCSMGLPVLGKLKQSVSTLVLHFNGYSSNANSQPSEAAFLASVLPQYASQQKRLPVRVLVSPTNYHNLAKMYSQIPNVEAKPFRLNPKHLNIGMMLSLMSMSQSDGMPLYMAQVLRVLREMAIESGGHFDYRDFRKRLDNLRLDRAQTPFLAQRLDLLDSYLDLKGAGAADYFLDGGVTILDLSCPFVDQSTACVLFRIAIDLFLYAHPSRGKMIVADEAHKYMTDSAAAKELTEAFLTIIRQQRHLGVRTIISTQEPTISPRLIDLCSITFIHRFTSPDWYKVLRSHIPIDKGNDNSEHGMPDGLYRIANLRTGEALVFAPSAQLVDENENDLHARHEVFRLKVRKRITWDGGRTIVCVRY</sequence>
<protein>
    <recommendedName>
        <fullName evidence="4">Zona occludens toxin N-terminal domain-containing protein</fullName>
    </recommendedName>
</protein>
<evidence type="ECO:0008006" key="4">
    <source>
        <dbReference type="Google" id="ProtNLM"/>
    </source>
</evidence>
<dbReference type="SUPFAM" id="SSF52540">
    <property type="entry name" value="P-loop containing nucleoside triphosphate hydrolases"/>
    <property type="match status" value="1"/>
</dbReference>
<reference evidence="3" key="1">
    <citation type="journal article" date="2016" name="Genome Announc.">
        <title>Draft genome sequences of fungus Aspergillus calidoustus.</title>
        <authorList>
            <person name="Horn F."/>
            <person name="Linde J."/>
            <person name="Mattern D.J."/>
            <person name="Walther G."/>
            <person name="Guthke R."/>
            <person name="Scherlach K."/>
            <person name="Martin K."/>
            <person name="Brakhage A.A."/>
            <person name="Petzke L."/>
            <person name="Valiante V."/>
        </authorList>
    </citation>
    <scope>NUCLEOTIDE SEQUENCE [LARGE SCALE GENOMIC DNA]</scope>
    <source>
        <strain evidence="3">SF006504</strain>
    </source>
</reference>
<accession>A0A0U5GER1</accession>
<dbReference type="InterPro" id="IPR027417">
    <property type="entry name" value="P-loop_NTPase"/>
</dbReference>
<dbReference type="EMBL" id="CDMC01000018">
    <property type="protein sequence ID" value="CEL10363.1"/>
    <property type="molecule type" value="Genomic_DNA"/>
</dbReference>
<evidence type="ECO:0000313" key="2">
    <source>
        <dbReference type="EMBL" id="CEL10363.1"/>
    </source>
</evidence>
<gene>
    <name evidence="2" type="ORF">ASPCAL13484</name>
</gene>
<dbReference type="Gene3D" id="3.40.50.300">
    <property type="entry name" value="P-loop containing nucleotide triphosphate hydrolases"/>
    <property type="match status" value="1"/>
</dbReference>
<dbReference type="AlphaFoldDB" id="A0A0U5GER1"/>
<keyword evidence="3" id="KW-1185">Reference proteome</keyword>
<dbReference type="STRING" id="454130.A0A0U5GER1"/>
<feature type="region of interest" description="Disordered" evidence="1">
    <location>
        <begin position="218"/>
        <end position="241"/>
    </location>
</feature>
<name>A0A0U5GER1_ASPCI</name>
<feature type="compositionally biased region" description="Basic and acidic residues" evidence="1">
    <location>
        <begin position="218"/>
        <end position="227"/>
    </location>
</feature>
<feature type="compositionally biased region" description="Acidic residues" evidence="1">
    <location>
        <begin position="180"/>
        <end position="191"/>
    </location>
</feature>
<organism evidence="2 3">
    <name type="scientific">Aspergillus calidoustus</name>
    <dbReference type="NCBI Taxonomy" id="454130"/>
    <lineage>
        <taxon>Eukaryota</taxon>
        <taxon>Fungi</taxon>
        <taxon>Dikarya</taxon>
        <taxon>Ascomycota</taxon>
        <taxon>Pezizomycotina</taxon>
        <taxon>Eurotiomycetes</taxon>
        <taxon>Eurotiomycetidae</taxon>
        <taxon>Eurotiales</taxon>
        <taxon>Aspergillaceae</taxon>
        <taxon>Aspergillus</taxon>
        <taxon>Aspergillus subgen. Nidulantes</taxon>
    </lineage>
</organism>
<proteinExistence type="predicted"/>
<evidence type="ECO:0000256" key="1">
    <source>
        <dbReference type="SAM" id="MobiDB-lite"/>
    </source>
</evidence>
<dbReference type="Proteomes" id="UP000054771">
    <property type="component" value="Unassembled WGS sequence"/>
</dbReference>
<dbReference type="OrthoDB" id="2316594at2759"/>
<feature type="region of interest" description="Disordered" evidence="1">
    <location>
        <begin position="106"/>
        <end position="143"/>
    </location>
</feature>